<organism evidence="2 3">
    <name type="scientific">Actinacidiphila paucisporea</name>
    <dbReference type="NCBI Taxonomy" id="310782"/>
    <lineage>
        <taxon>Bacteria</taxon>
        <taxon>Bacillati</taxon>
        <taxon>Actinomycetota</taxon>
        <taxon>Actinomycetes</taxon>
        <taxon>Kitasatosporales</taxon>
        <taxon>Streptomycetaceae</taxon>
        <taxon>Actinacidiphila</taxon>
    </lineage>
</organism>
<dbReference type="Proteomes" id="UP000184111">
    <property type="component" value="Unassembled WGS sequence"/>
</dbReference>
<dbReference type="PROSITE" id="PS51318">
    <property type="entry name" value="TAT"/>
    <property type="match status" value="1"/>
</dbReference>
<name>A0A1M7N0P7_9ACTN</name>
<evidence type="ECO:0000313" key="2">
    <source>
        <dbReference type="EMBL" id="SHM96904.1"/>
    </source>
</evidence>
<feature type="signal peptide" evidence="1">
    <location>
        <begin position="1"/>
        <end position="23"/>
    </location>
</feature>
<dbReference type="AlphaFoldDB" id="A0A1M7N0P7"/>
<dbReference type="OrthoDB" id="4217163at2"/>
<reference evidence="2 3" key="1">
    <citation type="submission" date="2016-11" db="EMBL/GenBank/DDBJ databases">
        <authorList>
            <person name="Jaros S."/>
            <person name="Januszkiewicz K."/>
            <person name="Wedrychowicz H."/>
        </authorList>
    </citation>
    <scope>NUCLEOTIDE SEQUENCE [LARGE SCALE GENOMIC DNA]</scope>
    <source>
        <strain evidence="2 3">CGMCC 4.2025</strain>
    </source>
</reference>
<dbReference type="RefSeq" id="WP_073500974.1">
    <property type="nucleotide sequence ID" value="NZ_FRBI01000017.1"/>
</dbReference>
<feature type="chain" id="PRO_5038544447" description="PknH-like extracellular domain-containing protein" evidence="1">
    <location>
        <begin position="24"/>
        <end position="263"/>
    </location>
</feature>
<gene>
    <name evidence="2" type="ORF">SAMN05216499_11775</name>
</gene>
<keyword evidence="1" id="KW-0732">Signal</keyword>
<evidence type="ECO:0000256" key="1">
    <source>
        <dbReference type="SAM" id="SignalP"/>
    </source>
</evidence>
<sequence length="263" mass="27381">MRTRIRRAAVTTSGAVLVLASLAGCGSDSTTPGARAAQSATSVSGVPARPLSQAELWNAVITAEDVPGFEVDYVQSRNAPFRPGIPANRLPAVFPAACAPAYWSTQAASAYPAGARIDAMAHTTGTPEQFGNVVLTDYSATGASAAMADLRTSLKACAGAHIERHDPLAGGISFTRPTLRPGPRLGDDALTYRITQNVAGDDLDPEPLEVPMTFTVVRTGTTVVTFWNQGDATSATPAVIAPPLIPAQITKLTRFAKARHSTV</sequence>
<dbReference type="EMBL" id="FRBI01000017">
    <property type="protein sequence ID" value="SHM96904.1"/>
    <property type="molecule type" value="Genomic_DNA"/>
</dbReference>
<evidence type="ECO:0008006" key="4">
    <source>
        <dbReference type="Google" id="ProtNLM"/>
    </source>
</evidence>
<dbReference type="PROSITE" id="PS51257">
    <property type="entry name" value="PROKAR_LIPOPROTEIN"/>
    <property type="match status" value="1"/>
</dbReference>
<accession>A0A1M7N0P7</accession>
<keyword evidence="3" id="KW-1185">Reference proteome</keyword>
<protein>
    <recommendedName>
        <fullName evidence="4">PknH-like extracellular domain-containing protein</fullName>
    </recommendedName>
</protein>
<dbReference type="InterPro" id="IPR006311">
    <property type="entry name" value="TAT_signal"/>
</dbReference>
<proteinExistence type="predicted"/>
<evidence type="ECO:0000313" key="3">
    <source>
        <dbReference type="Proteomes" id="UP000184111"/>
    </source>
</evidence>